<protein>
    <submittedName>
        <fullName evidence="1">Uncharacterized protein</fullName>
    </submittedName>
</protein>
<keyword evidence="2" id="KW-1185">Reference proteome</keyword>
<evidence type="ECO:0000313" key="2">
    <source>
        <dbReference type="Proteomes" id="UP000051886"/>
    </source>
</evidence>
<gene>
    <name evidence="1" type="ORF">IV66_GL001468</name>
</gene>
<dbReference type="EMBL" id="JQCN01000031">
    <property type="protein sequence ID" value="KRN99465.1"/>
    <property type="molecule type" value="Genomic_DNA"/>
</dbReference>
<evidence type="ECO:0000313" key="1">
    <source>
        <dbReference type="EMBL" id="KRN99465.1"/>
    </source>
</evidence>
<proteinExistence type="predicted"/>
<name>A0A0R2LC50_9LACO</name>
<accession>A0A0R2LC50</accession>
<comment type="caution">
    <text evidence="1">The sequence shown here is derived from an EMBL/GenBank/DDBJ whole genome shotgun (WGS) entry which is preliminary data.</text>
</comment>
<dbReference type="PATRIC" id="fig|449659.4.peg.1490"/>
<reference evidence="1 2" key="1">
    <citation type="journal article" date="2015" name="Genome Announc.">
        <title>Expanding the biotechnology potential of lactobacilli through comparative genomics of 213 strains and associated genera.</title>
        <authorList>
            <person name="Sun Z."/>
            <person name="Harris H.M."/>
            <person name="McCann A."/>
            <person name="Guo C."/>
            <person name="Argimon S."/>
            <person name="Zhang W."/>
            <person name="Yang X."/>
            <person name="Jeffery I.B."/>
            <person name="Cooney J.C."/>
            <person name="Kagawa T.F."/>
            <person name="Liu W."/>
            <person name="Song Y."/>
            <person name="Salvetti E."/>
            <person name="Wrobel A."/>
            <person name="Rasinkangas P."/>
            <person name="Parkhill J."/>
            <person name="Rea M.C."/>
            <person name="O'Sullivan O."/>
            <person name="Ritari J."/>
            <person name="Douillard F.P."/>
            <person name="Paul Ross R."/>
            <person name="Yang R."/>
            <person name="Briner A.E."/>
            <person name="Felis G.E."/>
            <person name="de Vos W.M."/>
            <person name="Barrangou R."/>
            <person name="Klaenhammer T.R."/>
            <person name="Caufield P.W."/>
            <person name="Cui Y."/>
            <person name="Zhang H."/>
            <person name="O'Toole P.W."/>
        </authorList>
    </citation>
    <scope>NUCLEOTIDE SEQUENCE [LARGE SCALE GENOMIC DNA]</scope>
    <source>
        <strain evidence="1 2">NBRC 103219</strain>
    </source>
</reference>
<dbReference type="AlphaFoldDB" id="A0A0R2LC50"/>
<dbReference type="Proteomes" id="UP000051886">
    <property type="component" value="Unassembled WGS sequence"/>
</dbReference>
<organism evidence="1 2">
    <name type="scientific">Ligilactobacillus pobuzihii</name>
    <dbReference type="NCBI Taxonomy" id="449659"/>
    <lineage>
        <taxon>Bacteria</taxon>
        <taxon>Bacillati</taxon>
        <taxon>Bacillota</taxon>
        <taxon>Bacilli</taxon>
        <taxon>Lactobacillales</taxon>
        <taxon>Lactobacillaceae</taxon>
        <taxon>Ligilactobacillus</taxon>
    </lineage>
</organism>
<sequence length="56" mass="6482">MHDYLKGGIIMSNNDHIGTANDRRKVNHTNVKNRRKQHLAVLDFLKKQEEAQKAAK</sequence>